<name>A0A0A9E5I8_ARUDO</name>
<accession>A0A0A9E5I8</accession>
<sequence>MTSKCCKQMICHCNIGIIQLQHLGRPSATKFGKTLMEPTRARNGDLLMTNCLAVNLKSGTVVCRALHATAERPSLDSPVPPRTALIALLRIAAHTLAAACAPLSNMHHTHRGNNKGTGRRN</sequence>
<dbReference type="AlphaFoldDB" id="A0A0A9E5I8"/>
<dbReference type="EMBL" id="GBRH01206648">
    <property type="protein sequence ID" value="JAD91247.1"/>
    <property type="molecule type" value="Transcribed_RNA"/>
</dbReference>
<protein>
    <submittedName>
        <fullName evidence="1">Uncharacterized protein</fullName>
    </submittedName>
</protein>
<reference evidence="1" key="2">
    <citation type="journal article" date="2015" name="Data Brief">
        <title>Shoot transcriptome of the giant reed, Arundo donax.</title>
        <authorList>
            <person name="Barrero R.A."/>
            <person name="Guerrero F.D."/>
            <person name="Moolhuijzen P."/>
            <person name="Goolsby J.A."/>
            <person name="Tidwell J."/>
            <person name="Bellgard S.E."/>
            <person name="Bellgard M.I."/>
        </authorList>
    </citation>
    <scope>NUCLEOTIDE SEQUENCE</scope>
    <source>
        <tissue evidence="1">Shoot tissue taken approximately 20 cm above the soil surface</tissue>
    </source>
</reference>
<proteinExistence type="predicted"/>
<organism evidence="1">
    <name type="scientific">Arundo donax</name>
    <name type="common">Giant reed</name>
    <name type="synonym">Donax arundinaceus</name>
    <dbReference type="NCBI Taxonomy" id="35708"/>
    <lineage>
        <taxon>Eukaryota</taxon>
        <taxon>Viridiplantae</taxon>
        <taxon>Streptophyta</taxon>
        <taxon>Embryophyta</taxon>
        <taxon>Tracheophyta</taxon>
        <taxon>Spermatophyta</taxon>
        <taxon>Magnoliopsida</taxon>
        <taxon>Liliopsida</taxon>
        <taxon>Poales</taxon>
        <taxon>Poaceae</taxon>
        <taxon>PACMAD clade</taxon>
        <taxon>Arundinoideae</taxon>
        <taxon>Arundineae</taxon>
        <taxon>Arundo</taxon>
    </lineage>
</organism>
<evidence type="ECO:0000313" key="1">
    <source>
        <dbReference type="EMBL" id="JAD91247.1"/>
    </source>
</evidence>
<reference evidence="1" key="1">
    <citation type="submission" date="2014-09" db="EMBL/GenBank/DDBJ databases">
        <authorList>
            <person name="Magalhaes I.L.F."/>
            <person name="Oliveira U."/>
            <person name="Santos F.R."/>
            <person name="Vidigal T.H.D.A."/>
            <person name="Brescovit A.D."/>
            <person name="Santos A.J."/>
        </authorList>
    </citation>
    <scope>NUCLEOTIDE SEQUENCE</scope>
    <source>
        <tissue evidence="1">Shoot tissue taken approximately 20 cm above the soil surface</tissue>
    </source>
</reference>